<reference evidence="1" key="2">
    <citation type="submission" date="2025-09" db="UniProtKB">
        <authorList>
            <consortium name="EnsemblPlants"/>
        </authorList>
    </citation>
    <scope>IDENTIFICATION</scope>
</reference>
<dbReference type="EnsemblPlants" id="AVESA.00010b.r2.7DG1342670.1">
    <property type="protein sequence ID" value="AVESA.00010b.r2.7DG1342670.1.CDS"/>
    <property type="gene ID" value="AVESA.00010b.r2.7DG1342670"/>
</dbReference>
<evidence type="ECO:0000313" key="2">
    <source>
        <dbReference type="Proteomes" id="UP001732700"/>
    </source>
</evidence>
<evidence type="ECO:0000313" key="1">
    <source>
        <dbReference type="EnsemblPlants" id="AVESA.00010b.r2.7DG1342670.1.CDS"/>
    </source>
</evidence>
<protein>
    <submittedName>
        <fullName evidence="1">Uncharacterized protein</fullName>
    </submittedName>
</protein>
<keyword evidence="2" id="KW-1185">Reference proteome</keyword>
<organism evidence="1 2">
    <name type="scientific">Avena sativa</name>
    <name type="common">Oat</name>
    <dbReference type="NCBI Taxonomy" id="4498"/>
    <lineage>
        <taxon>Eukaryota</taxon>
        <taxon>Viridiplantae</taxon>
        <taxon>Streptophyta</taxon>
        <taxon>Embryophyta</taxon>
        <taxon>Tracheophyta</taxon>
        <taxon>Spermatophyta</taxon>
        <taxon>Magnoliopsida</taxon>
        <taxon>Liliopsida</taxon>
        <taxon>Poales</taxon>
        <taxon>Poaceae</taxon>
        <taxon>BOP clade</taxon>
        <taxon>Pooideae</taxon>
        <taxon>Poodae</taxon>
        <taxon>Poeae</taxon>
        <taxon>Poeae Chloroplast Group 1 (Aveneae type)</taxon>
        <taxon>Aveninae</taxon>
        <taxon>Avena</taxon>
    </lineage>
</organism>
<sequence length="513" mass="57958">MNNTNRNGMHRKKFKDPTPHGSGISSAFHRVERSTASAGRPNRNRREIGPILMAAVDGSRKEKSWIADVEELLRQDGSVDPLVEAARWRKHSIYRVPAHVKNSRYVSPYEPQLVSLGPFNHGSSELVPMEEHKQRALLHLVRRTGRPVRELVAALEEVVERLEDAYMELDGKWRSDTDEFLRVMVMDGCFLLEVMRTAAEDGETGGDYAPSDPVFSRHGELYMFPYVRRDMLMMENQLPLLVLQRLVAVVSGPDAATADAINNMVLKFLSLMPDPPAMCDGSLALHPIDACHRSLLHGQPREMWKGRKDEFVPSATELDQAGIQLTRSATRSLHDISFLRGVLRIPELTVDDYTEHKLFSLMAFERLHAGAGANEVTAYVFFMDTIIRSTADAQLVCSRGIIWNGLGSDKEVAKMFNRLANKAVLDKRSPLRAVHGQVNTYCEKRWNRWRASLIQNYAGNPWAVVSLVAAVFLLVLTVVQTVYTVLPYYQQQQLHTGWTNSTTTAPLLRHHEL</sequence>
<reference evidence="1" key="1">
    <citation type="submission" date="2021-05" db="EMBL/GenBank/DDBJ databases">
        <authorList>
            <person name="Scholz U."/>
            <person name="Mascher M."/>
            <person name="Fiebig A."/>
        </authorList>
    </citation>
    <scope>NUCLEOTIDE SEQUENCE [LARGE SCALE GENOMIC DNA]</scope>
</reference>
<accession>A0ACD6AAC8</accession>
<dbReference type="Proteomes" id="UP001732700">
    <property type="component" value="Chromosome 7D"/>
</dbReference>
<name>A0ACD6AAC8_AVESA</name>
<proteinExistence type="predicted"/>